<dbReference type="PROSITE" id="PS50850">
    <property type="entry name" value="MFS"/>
    <property type="match status" value="1"/>
</dbReference>
<feature type="transmembrane region" description="Helical" evidence="7">
    <location>
        <begin position="129"/>
        <end position="153"/>
    </location>
</feature>
<name>A0A073JWN3_9BACI</name>
<feature type="transmembrane region" description="Helical" evidence="7">
    <location>
        <begin position="268"/>
        <end position="285"/>
    </location>
</feature>
<dbReference type="GO" id="GO:0005886">
    <property type="term" value="C:plasma membrane"/>
    <property type="evidence" value="ECO:0007669"/>
    <property type="project" value="UniProtKB-SubCell"/>
</dbReference>
<dbReference type="EMBL" id="JOTN01000012">
    <property type="protein sequence ID" value="KEK18622.1"/>
    <property type="molecule type" value="Genomic_DNA"/>
</dbReference>
<feature type="transmembrane region" description="Helical" evidence="7">
    <location>
        <begin position="291"/>
        <end position="312"/>
    </location>
</feature>
<evidence type="ECO:0000256" key="4">
    <source>
        <dbReference type="ARBA" id="ARBA00022692"/>
    </source>
</evidence>
<keyword evidence="6 7" id="KW-0472">Membrane</keyword>
<evidence type="ECO:0000256" key="1">
    <source>
        <dbReference type="ARBA" id="ARBA00004651"/>
    </source>
</evidence>
<gene>
    <name evidence="9" type="ORF">BAMA_03685</name>
</gene>
<keyword evidence="10" id="KW-1185">Reference proteome</keyword>
<comment type="caution">
    <text evidence="9">The sequence shown here is derived from an EMBL/GenBank/DDBJ whole genome shotgun (WGS) entry which is preliminary data.</text>
</comment>
<keyword evidence="5 7" id="KW-1133">Transmembrane helix</keyword>
<comment type="subcellular location">
    <subcellularLocation>
        <location evidence="1">Cell membrane</location>
        <topology evidence="1">Multi-pass membrane protein</topology>
    </subcellularLocation>
</comment>
<evidence type="ECO:0000259" key="8">
    <source>
        <dbReference type="PROSITE" id="PS50850"/>
    </source>
</evidence>
<keyword evidence="4 7" id="KW-0812">Transmembrane</keyword>
<dbReference type="AlphaFoldDB" id="A0A073JWN3"/>
<dbReference type="SUPFAM" id="SSF103473">
    <property type="entry name" value="MFS general substrate transporter"/>
    <property type="match status" value="1"/>
</dbReference>
<dbReference type="PANTHER" id="PTHR23517:SF2">
    <property type="entry name" value="MULTIDRUG RESISTANCE PROTEIN MDTH"/>
    <property type="match status" value="1"/>
</dbReference>
<dbReference type="PANTHER" id="PTHR23517">
    <property type="entry name" value="RESISTANCE PROTEIN MDTM, PUTATIVE-RELATED-RELATED"/>
    <property type="match status" value="1"/>
</dbReference>
<feature type="transmembrane region" description="Helical" evidence="7">
    <location>
        <begin position="238"/>
        <end position="256"/>
    </location>
</feature>
<dbReference type="RefSeq" id="WP_034640152.1">
    <property type="nucleotide sequence ID" value="NZ_CBCSJC010000017.1"/>
</dbReference>
<feature type="transmembrane region" description="Helical" evidence="7">
    <location>
        <begin position="357"/>
        <end position="376"/>
    </location>
</feature>
<feature type="transmembrane region" description="Helical" evidence="7">
    <location>
        <begin position="159"/>
        <end position="182"/>
    </location>
</feature>
<dbReference type="OrthoDB" id="2621564at2"/>
<dbReference type="Proteomes" id="UP000027822">
    <property type="component" value="Unassembled WGS sequence"/>
</dbReference>
<evidence type="ECO:0000313" key="9">
    <source>
        <dbReference type="EMBL" id="KEK18622.1"/>
    </source>
</evidence>
<evidence type="ECO:0000256" key="3">
    <source>
        <dbReference type="ARBA" id="ARBA00022475"/>
    </source>
</evidence>
<evidence type="ECO:0000256" key="6">
    <source>
        <dbReference type="ARBA" id="ARBA00023136"/>
    </source>
</evidence>
<accession>A0A073JWN3</accession>
<dbReference type="InterPro" id="IPR036259">
    <property type="entry name" value="MFS_trans_sf"/>
</dbReference>
<dbReference type="InterPro" id="IPR020846">
    <property type="entry name" value="MFS_dom"/>
</dbReference>
<dbReference type="Gene3D" id="1.20.1250.20">
    <property type="entry name" value="MFS general substrate transporter like domains"/>
    <property type="match status" value="1"/>
</dbReference>
<dbReference type="Pfam" id="PF07690">
    <property type="entry name" value="MFS_1"/>
    <property type="match status" value="1"/>
</dbReference>
<evidence type="ECO:0000256" key="2">
    <source>
        <dbReference type="ARBA" id="ARBA00022448"/>
    </source>
</evidence>
<protein>
    <recommendedName>
        <fullName evidence="8">Major facilitator superfamily (MFS) profile domain-containing protein</fullName>
    </recommendedName>
</protein>
<feature type="transmembrane region" description="Helical" evidence="7">
    <location>
        <begin position="36"/>
        <end position="55"/>
    </location>
</feature>
<feature type="domain" description="Major facilitator superfamily (MFS) profile" evidence="8">
    <location>
        <begin position="4"/>
        <end position="381"/>
    </location>
</feature>
<dbReference type="InterPro" id="IPR011701">
    <property type="entry name" value="MFS"/>
</dbReference>
<feature type="transmembrane region" description="Helical" evidence="7">
    <location>
        <begin position="7"/>
        <end position="30"/>
    </location>
</feature>
<evidence type="ECO:0000313" key="10">
    <source>
        <dbReference type="Proteomes" id="UP000027822"/>
    </source>
</evidence>
<feature type="transmembrane region" description="Helical" evidence="7">
    <location>
        <begin position="203"/>
        <end position="226"/>
    </location>
</feature>
<feature type="transmembrane region" description="Helical" evidence="7">
    <location>
        <begin position="332"/>
        <end position="351"/>
    </location>
</feature>
<proteinExistence type="predicted"/>
<evidence type="ECO:0000256" key="7">
    <source>
        <dbReference type="SAM" id="Phobius"/>
    </source>
</evidence>
<dbReference type="InterPro" id="IPR050171">
    <property type="entry name" value="MFS_Transporters"/>
</dbReference>
<reference evidence="9 10" key="1">
    <citation type="submission" date="2014-06" db="EMBL/GenBank/DDBJ databases">
        <title>Draft genome sequence of Bacillus manliponensis JCM 15802 (MCCC 1A00708).</title>
        <authorList>
            <person name="Lai Q."/>
            <person name="Liu Y."/>
            <person name="Shao Z."/>
        </authorList>
    </citation>
    <scope>NUCLEOTIDE SEQUENCE [LARGE SCALE GENOMIC DNA]</scope>
    <source>
        <strain evidence="9 10">JCM 15802</strain>
    </source>
</reference>
<feature type="transmembrane region" description="Helical" evidence="7">
    <location>
        <begin position="94"/>
        <end position="117"/>
    </location>
</feature>
<dbReference type="eggNOG" id="COG2271">
    <property type="taxonomic scope" value="Bacteria"/>
</dbReference>
<organism evidence="9 10">
    <name type="scientific">Bacillus manliponensis</name>
    <dbReference type="NCBI Taxonomy" id="574376"/>
    <lineage>
        <taxon>Bacteria</taxon>
        <taxon>Bacillati</taxon>
        <taxon>Bacillota</taxon>
        <taxon>Bacilli</taxon>
        <taxon>Bacillales</taxon>
        <taxon>Bacillaceae</taxon>
        <taxon>Bacillus</taxon>
        <taxon>Bacillus cereus group</taxon>
    </lineage>
</organism>
<keyword evidence="2" id="KW-0813">Transport</keyword>
<keyword evidence="3" id="KW-1003">Cell membrane</keyword>
<feature type="transmembrane region" description="Helical" evidence="7">
    <location>
        <begin position="67"/>
        <end position="88"/>
    </location>
</feature>
<dbReference type="STRING" id="574376.BAMA_03685"/>
<sequence length="392" mass="43663">MNRSVRILLFATFMMNFGTFAVYTFLAIYLSSTLQFSALQVGSVLTVLMITARVLPFFGGSFADKIGYARCMMCGMMIRALGFISFAYSLSFEWAIASAALTGLGTALYEPAVSAFFSRQDEKVKKRIFTYFNQALNAGAIVGPLAGGVLITFEASLPFLLGSALYTVIGVLIFTYRADLTIKVTAEDSMKTNMINTLKDKPFLHFNLTMVLFWIMYSQLTVMFPLMMYKITQSQADVSFLITTNSICGLLVMFVLRRLFEVHNPMTLIIRGMMIMTIGLFSSWIFLDKWWILLCVIVFTLGETLVLPASDIKVSLYSEGKASGTYFGLSKISFGIGASIGSFFGPILFNLNQWEGLPWLLISFTGTIGAALMMYLKKKEHNSAYYSSVKHS</sequence>
<dbReference type="GO" id="GO:0022857">
    <property type="term" value="F:transmembrane transporter activity"/>
    <property type="evidence" value="ECO:0007669"/>
    <property type="project" value="InterPro"/>
</dbReference>
<evidence type="ECO:0000256" key="5">
    <source>
        <dbReference type="ARBA" id="ARBA00022989"/>
    </source>
</evidence>